<evidence type="ECO:0000313" key="6">
    <source>
        <dbReference type="Proteomes" id="UP000799302"/>
    </source>
</evidence>
<name>A0A6A6U5J3_9PEZI</name>
<dbReference type="PROSITE" id="PS50206">
    <property type="entry name" value="RHODANESE_3"/>
    <property type="match status" value="2"/>
</dbReference>
<protein>
    <submittedName>
        <fullName evidence="5">Rhodanese-like protein</fullName>
    </submittedName>
</protein>
<reference evidence="5" key="1">
    <citation type="journal article" date="2020" name="Stud. Mycol.">
        <title>101 Dothideomycetes genomes: a test case for predicting lifestyles and emergence of pathogens.</title>
        <authorList>
            <person name="Haridas S."/>
            <person name="Albert R."/>
            <person name="Binder M."/>
            <person name="Bloem J."/>
            <person name="Labutti K."/>
            <person name="Salamov A."/>
            <person name="Andreopoulos B."/>
            <person name="Baker S."/>
            <person name="Barry K."/>
            <person name="Bills G."/>
            <person name="Bluhm B."/>
            <person name="Cannon C."/>
            <person name="Castanera R."/>
            <person name="Culley D."/>
            <person name="Daum C."/>
            <person name="Ezra D."/>
            <person name="Gonzalez J."/>
            <person name="Henrissat B."/>
            <person name="Kuo A."/>
            <person name="Liang C."/>
            <person name="Lipzen A."/>
            <person name="Lutzoni F."/>
            <person name="Magnuson J."/>
            <person name="Mondo S."/>
            <person name="Nolan M."/>
            <person name="Ohm R."/>
            <person name="Pangilinan J."/>
            <person name="Park H.-J."/>
            <person name="Ramirez L."/>
            <person name="Alfaro M."/>
            <person name="Sun H."/>
            <person name="Tritt A."/>
            <person name="Yoshinaga Y."/>
            <person name="Zwiers L.-H."/>
            <person name="Turgeon B."/>
            <person name="Goodwin S."/>
            <person name="Spatafora J."/>
            <person name="Crous P."/>
            <person name="Grigoriev I."/>
        </authorList>
    </citation>
    <scope>NUCLEOTIDE SEQUENCE</scope>
    <source>
        <strain evidence="5">CBS 115976</strain>
    </source>
</reference>
<accession>A0A6A6U5J3</accession>
<evidence type="ECO:0000259" key="4">
    <source>
        <dbReference type="PROSITE" id="PS50206"/>
    </source>
</evidence>
<dbReference type="FunFam" id="3.40.250.10:FF:000001">
    <property type="entry name" value="Sulfurtransferase"/>
    <property type="match status" value="1"/>
</dbReference>
<dbReference type="PANTHER" id="PTHR11364">
    <property type="entry name" value="THIOSULFATE SULFERTANSFERASE"/>
    <property type="match status" value="1"/>
</dbReference>
<feature type="domain" description="Rhodanese" evidence="4">
    <location>
        <begin position="102"/>
        <end position="199"/>
    </location>
</feature>
<dbReference type="Gene3D" id="3.40.250.10">
    <property type="entry name" value="Rhodanese-like domain"/>
    <property type="match status" value="2"/>
</dbReference>
<feature type="domain" description="Rhodanese" evidence="4">
    <location>
        <begin position="240"/>
        <end position="357"/>
    </location>
</feature>
<dbReference type="OrthoDB" id="270167at2759"/>
<proteinExistence type="predicted"/>
<dbReference type="SUPFAM" id="SSF52821">
    <property type="entry name" value="Rhodanese/Cell cycle control phosphatase"/>
    <property type="match status" value="2"/>
</dbReference>
<keyword evidence="1" id="KW-0808">Transferase</keyword>
<dbReference type="EMBL" id="MU004238">
    <property type="protein sequence ID" value="KAF2666553.1"/>
    <property type="molecule type" value="Genomic_DNA"/>
</dbReference>
<gene>
    <name evidence="5" type="ORF">BT63DRAFT_481057</name>
</gene>
<evidence type="ECO:0000256" key="1">
    <source>
        <dbReference type="ARBA" id="ARBA00022679"/>
    </source>
</evidence>
<dbReference type="CDD" id="cd01448">
    <property type="entry name" value="TST_Repeat_1"/>
    <property type="match status" value="1"/>
</dbReference>
<evidence type="ECO:0000256" key="2">
    <source>
        <dbReference type="ARBA" id="ARBA00022737"/>
    </source>
</evidence>
<dbReference type="InterPro" id="IPR045078">
    <property type="entry name" value="TST/MPST-like"/>
</dbReference>
<dbReference type="Proteomes" id="UP000799302">
    <property type="component" value="Unassembled WGS sequence"/>
</dbReference>
<feature type="compositionally biased region" description="Basic and acidic residues" evidence="3">
    <location>
        <begin position="252"/>
        <end position="262"/>
    </location>
</feature>
<dbReference type="InterPro" id="IPR036873">
    <property type="entry name" value="Rhodanese-like_dom_sf"/>
</dbReference>
<sequence length="364" mass="39987">MSPTHLRSSFQTTFFAIATPNLKLRATGYIIQTRLQSTTSNTDLSSAPASSQALLSSFLVTPTALSNALRKNVYTKLSTSPRVIPLCAAWFMPNDPKSRTGHAAYLAGHVPRARFFDLDAVSDKNSPYPHMLPSPEVFAQALGKLGIRRDDSVVVYDSAELGIFSAPRVAWTLRVFGHPEIHILNNFKTWVDQGLPVEKGEPEEKVSEESYPVPTIDSSMVESFDELKQRLSEQEGKKEGAEAFTVIDARSPGRFDGSDAEPRPGISSGHMPSAINIPFTDVLSARTKAFLSPEELRVYFECKNVDPKKPIVSSCGTGVTACVIDAALTEAGYPQEGRKVYDGSWTEWAMREEEVKDLIVKGDK</sequence>
<dbReference type="Pfam" id="PF00581">
    <property type="entry name" value="Rhodanese"/>
    <property type="match status" value="1"/>
</dbReference>
<dbReference type="AlphaFoldDB" id="A0A6A6U5J3"/>
<dbReference type="GO" id="GO:0005739">
    <property type="term" value="C:mitochondrion"/>
    <property type="evidence" value="ECO:0007669"/>
    <property type="project" value="TreeGrafter"/>
</dbReference>
<organism evidence="5 6">
    <name type="scientific">Microthyrium microscopicum</name>
    <dbReference type="NCBI Taxonomy" id="703497"/>
    <lineage>
        <taxon>Eukaryota</taxon>
        <taxon>Fungi</taxon>
        <taxon>Dikarya</taxon>
        <taxon>Ascomycota</taxon>
        <taxon>Pezizomycotina</taxon>
        <taxon>Dothideomycetes</taxon>
        <taxon>Dothideomycetes incertae sedis</taxon>
        <taxon>Microthyriales</taxon>
        <taxon>Microthyriaceae</taxon>
        <taxon>Microthyrium</taxon>
    </lineage>
</organism>
<dbReference type="GO" id="GO:0004792">
    <property type="term" value="F:thiosulfate-cyanide sulfurtransferase activity"/>
    <property type="evidence" value="ECO:0007669"/>
    <property type="project" value="TreeGrafter"/>
</dbReference>
<dbReference type="CDD" id="cd01449">
    <property type="entry name" value="TST_Repeat_2"/>
    <property type="match status" value="1"/>
</dbReference>
<dbReference type="PANTHER" id="PTHR11364:SF27">
    <property type="entry name" value="SULFURTRANSFERASE"/>
    <property type="match status" value="1"/>
</dbReference>
<feature type="region of interest" description="Disordered" evidence="3">
    <location>
        <begin position="252"/>
        <end position="272"/>
    </location>
</feature>
<evidence type="ECO:0000256" key="3">
    <source>
        <dbReference type="SAM" id="MobiDB-lite"/>
    </source>
</evidence>
<keyword evidence="2" id="KW-0677">Repeat</keyword>
<keyword evidence="6" id="KW-1185">Reference proteome</keyword>
<dbReference type="FunFam" id="3.40.250.10:FF:000033">
    <property type="entry name" value="Thiosulfate sulfurtransferase TUM1"/>
    <property type="match status" value="1"/>
</dbReference>
<evidence type="ECO:0000313" key="5">
    <source>
        <dbReference type="EMBL" id="KAF2666553.1"/>
    </source>
</evidence>
<dbReference type="InterPro" id="IPR001763">
    <property type="entry name" value="Rhodanese-like_dom"/>
</dbReference>
<dbReference type="SMART" id="SM00450">
    <property type="entry name" value="RHOD"/>
    <property type="match status" value="2"/>
</dbReference>